<reference evidence="4" key="1">
    <citation type="journal article" date="2013" name="New Phytol.">
        <title>Comparative genomic and transcriptomic analyses reveal the hemibiotrophic stage shift of Colletotrichum fungi.</title>
        <authorList>
            <person name="Gan P."/>
            <person name="Ikeda K."/>
            <person name="Irieda H."/>
            <person name="Narusaka M."/>
            <person name="O'Connell R.J."/>
            <person name="Narusaka Y."/>
            <person name="Takano Y."/>
            <person name="Kubo Y."/>
            <person name="Shirasu K."/>
        </authorList>
    </citation>
    <scope>NUCLEOTIDE SEQUENCE [LARGE SCALE GENOMIC DNA]</scope>
    <source>
        <strain evidence="4">104-T / ATCC 96160 / CBS 514.97 / LARS 414 / MAFF 240422</strain>
    </source>
</reference>
<dbReference type="InterPro" id="IPR004827">
    <property type="entry name" value="bZIP"/>
</dbReference>
<feature type="region of interest" description="Disordered" evidence="1">
    <location>
        <begin position="380"/>
        <end position="465"/>
    </location>
</feature>
<feature type="compositionally biased region" description="Low complexity" evidence="1">
    <location>
        <begin position="282"/>
        <end position="293"/>
    </location>
</feature>
<dbReference type="AlphaFoldDB" id="A0A484FTR0"/>
<dbReference type="EMBL" id="AMCV02000015">
    <property type="protein sequence ID" value="TDZ21338.1"/>
    <property type="molecule type" value="Genomic_DNA"/>
</dbReference>
<name>A0A484FTR0_COLOR</name>
<keyword evidence="4" id="KW-1185">Reference proteome</keyword>
<dbReference type="Gene3D" id="1.20.5.170">
    <property type="match status" value="1"/>
</dbReference>
<reference evidence="4" key="2">
    <citation type="journal article" date="2019" name="Mol. Plant Microbe Interact.">
        <title>Genome sequence resources for four phytopathogenic fungi from the Colletotrichum orbiculare species complex.</title>
        <authorList>
            <person name="Gan P."/>
            <person name="Tsushima A."/>
            <person name="Narusaka M."/>
            <person name="Narusaka Y."/>
            <person name="Takano Y."/>
            <person name="Kubo Y."/>
            <person name="Shirasu K."/>
        </authorList>
    </citation>
    <scope>GENOME REANNOTATION</scope>
    <source>
        <strain evidence="4">104-T / ATCC 96160 / CBS 514.97 / LARS 414 / MAFF 240422</strain>
    </source>
</reference>
<dbReference type="PROSITE" id="PS00036">
    <property type="entry name" value="BZIP_BASIC"/>
    <property type="match status" value="1"/>
</dbReference>
<evidence type="ECO:0000313" key="4">
    <source>
        <dbReference type="Proteomes" id="UP000014480"/>
    </source>
</evidence>
<dbReference type="CDD" id="cd14686">
    <property type="entry name" value="bZIP"/>
    <property type="match status" value="1"/>
</dbReference>
<evidence type="ECO:0000256" key="1">
    <source>
        <dbReference type="SAM" id="MobiDB-lite"/>
    </source>
</evidence>
<organism evidence="3 4">
    <name type="scientific">Colletotrichum orbiculare (strain 104-T / ATCC 96160 / CBS 514.97 / LARS 414 / MAFF 240422)</name>
    <name type="common">Cucumber anthracnose fungus</name>
    <name type="synonym">Colletotrichum lagenarium</name>
    <dbReference type="NCBI Taxonomy" id="1213857"/>
    <lineage>
        <taxon>Eukaryota</taxon>
        <taxon>Fungi</taxon>
        <taxon>Dikarya</taxon>
        <taxon>Ascomycota</taxon>
        <taxon>Pezizomycotina</taxon>
        <taxon>Sordariomycetes</taxon>
        <taxon>Hypocreomycetidae</taxon>
        <taxon>Glomerellales</taxon>
        <taxon>Glomerellaceae</taxon>
        <taxon>Colletotrichum</taxon>
        <taxon>Colletotrichum orbiculare species complex</taxon>
    </lineage>
</organism>
<comment type="caution">
    <text evidence="3">The sequence shown here is derived from an EMBL/GenBank/DDBJ whole genome shotgun (WGS) entry which is preliminary data.</text>
</comment>
<feature type="domain" description="BZIP" evidence="2">
    <location>
        <begin position="323"/>
        <end position="336"/>
    </location>
</feature>
<dbReference type="OrthoDB" id="295274at2759"/>
<dbReference type="SUPFAM" id="SSF57959">
    <property type="entry name" value="Leucine zipper domain"/>
    <property type="match status" value="1"/>
</dbReference>
<sequence>MFLYSLPKAYWVAYPTTLVLTSQLPCSLNLSSYPPALARLPCLSVTFPVLLDERGDSSDRVLFGDHASLGRCHHRHLAKAQFREIPQTTMEQAGYPSSAMVDSSNMPMPIYTTPPDQALLLSPDGRYLYPQAPWSGWNNDMAENIYTQGGSAAPMDSSVHWQQQRQNHLSHKHQTAPGTASDYAVAGWVPQSDQWPRYQQQHFAPTQPALYSPPTQWPTPACSPPAMMRGWQAPPHQHSPQRAEPEPMAVPSPMVKMIESNNRMPGGQQPAKRAKIGPTGKPSPASSSSYDDSNQWAEEDHEDEGRGVQSDEVPRPDKKKTYRVKNRAAAKRCREKTKQYEIDLAAKEKEVTHIAARLVSTSGTTESSDIKEAPRHFLEDDWRGLPDRPASLPHPISIGAGSIPAAQRKLPEVQPVQRPYAHRPKSKPSGEASPAQNQSTQDTGIGPPSRYFVIPSYPSPTLTCL</sequence>
<feature type="compositionally biased region" description="Polar residues" evidence="1">
    <location>
        <begin position="434"/>
        <end position="443"/>
    </location>
</feature>
<dbReference type="STRING" id="1213857.A0A484FTR0"/>
<dbReference type="Proteomes" id="UP000014480">
    <property type="component" value="Unassembled WGS sequence"/>
</dbReference>
<evidence type="ECO:0000313" key="3">
    <source>
        <dbReference type="EMBL" id="TDZ21338.1"/>
    </source>
</evidence>
<feature type="compositionally biased region" description="Basic residues" evidence="1">
    <location>
        <begin position="317"/>
        <end position="335"/>
    </location>
</feature>
<dbReference type="Pfam" id="PF07716">
    <property type="entry name" value="bZIP_2"/>
    <property type="match status" value="1"/>
</dbReference>
<feature type="region of interest" description="Disordered" evidence="1">
    <location>
        <begin position="220"/>
        <end position="336"/>
    </location>
</feature>
<evidence type="ECO:0000259" key="2">
    <source>
        <dbReference type="PROSITE" id="PS00036"/>
    </source>
</evidence>
<dbReference type="InterPro" id="IPR046347">
    <property type="entry name" value="bZIP_sf"/>
</dbReference>
<accession>A0A484FTR0</accession>
<protein>
    <recommendedName>
        <fullName evidence="2">BZIP domain-containing protein</fullName>
    </recommendedName>
</protein>
<gene>
    <name evidence="3" type="ORF">Cob_v006058</name>
</gene>
<dbReference type="GO" id="GO:0003700">
    <property type="term" value="F:DNA-binding transcription factor activity"/>
    <property type="evidence" value="ECO:0007669"/>
    <property type="project" value="InterPro"/>
</dbReference>
<proteinExistence type="predicted"/>